<evidence type="ECO:0000256" key="4">
    <source>
        <dbReference type="SAM" id="SignalP"/>
    </source>
</evidence>
<dbReference type="EMBL" id="CACVAQ010000542">
    <property type="protein sequence ID" value="CAA6830236.1"/>
    <property type="molecule type" value="Genomic_DNA"/>
</dbReference>
<dbReference type="Pfam" id="PF00160">
    <property type="entry name" value="Pro_isomerase"/>
    <property type="match status" value="1"/>
</dbReference>
<gene>
    <name evidence="6" type="ORF">HELGO_WM26892</name>
</gene>
<dbReference type="Gene3D" id="2.40.100.10">
    <property type="entry name" value="Cyclophilin-like"/>
    <property type="match status" value="1"/>
</dbReference>
<dbReference type="AlphaFoldDB" id="A0A6S6UAG9"/>
<dbReference type="PANTHER" id="PTHR45625">
    <property type="entry name" value="PEPTIDYL-PROLYL CIS-TRANS ISOMERASE-RELATED"/>
    <property type="match status" value="1"/>
</dbReference>
<feature type="domain" description="PPIase cyclophilin-type" evidence="5">
    <location>
        <begin position="49"/>
        <end position="234"/>
    </location>
</feature>
<dbReference type="EC" id="5.2.1.8" evidence="1"/>
<proteinExistence type="predicted"/>
<reference evidence="6" key="1">
    <citation type="submission" date="2020-01" db="EMBL/GenBank/DDBJ databases">
        <authorList>
            <person name="Meier V. D."/>
            <person name="Meier V D."/>
        </authorList>
    </citation>
    <scope>NUCLEOTIDE SEQUENCE</scope>
    <source>
        <strain evidence="6">HLG_WM_MAG_10</strain>
    </source>
</reference>
<evidence type="ECO:0000313" key="6">
    <source>
        <dbReference type="EMBL" id="CAA6830236.1"/>
    </source>
</evidence>
<feature type="chain" id="PRO_5028050644" description="peptidylprolyl isomerase" evidence="4">
    <location>
        <begin position="22"/>
        <end position="246"/>
    </location>
</feature>
<name>A0A6S6UAG9_9BACT</name>
<keyword evidence="3 6" id="KW-0413">Isomerase</keyword>
<organism evidence="6">
    <name type="scientific">uncultured Aureispira sp</name>
    <dbReference type="NCBI Taxonomy" id="1331704"/>
    <lineage>
        <taxon>Bacteria</taxon>
        <taxon>Pseudomonadati</taxon>
        <taxon>Bacteroidota</taxon>
        <taxon>Saprospiria</taxon>
        <taxon>Saprospirales</taxon>
        <taxon>Saprospiraceae</taxon>
        <taxon>Aureispira</taxon>
        <taxon>environmental samples</taxon>
    </lineage>
</organism>
<sequence>MQNKIYLFLFMGLLISACTPATPSDPVAEERDAIEALPRPKVSITTQYGEIILELFNETPKHRDNFLKLAQEGFYDSLLFHRVQPNFMIQGGDPDSRDSVPPEQYLGMGNAENRIPAEISSKFIMRQGALCAFHTGIGHHPDKSSNGSQFMIIHGQPLKEHQVKDLSLKTKVDYTSEQIKLYEMYGGTPQYDNMYTVFGQLIEGLPVLEKIVQAKTYRSIEPTLPDRPIEDIRMVVKIIDAPKVAS</sequence>
<dbReference type="CDD" id="cd00317">
    <property type="entry name" value="cyclophilin"/>
    <property type="match status" value="1"/>
</dbReference>
<evidence type="ECO:0000256" key="1">
    <source>
        <dbReference type="ARBA" id="ARBA00013194"/>
    </source>
</evidence>
<dbReference type="PROSITE" id="PS50072">
    <property type="entry name" value="CSA_PPIASE_2"/>
    <property type="match status" value="1"/>
</dbReference>
<dbReference type="PROSITE" id="PS51257">
    <property type="entry name" value="PROKAR_LIPOPROTEIN"/>
    <property type="match status" value="1"/>
</dbReference>
<dbReference type="PANTHER" id="PTHR45625:SF4">
    <property type="entry name" value="PEPTIDYLPROLYL ISOMERASE DOMAIN AND WD REPEAT-CONTAINING PROTEIN 1"/>
    <property type="match status" value="1"/>
</dbReference>
<accession>A0A6S6UAG9</accession>
<evidence type="ECO:0000259" key="5">
    <source>
        <dbReference type="PROSITE" id="PS50072"/>
    </source>
</evidence>
<dbReference type="GO" id="GO:0003755">
    <property type="term" value="F:peptidyl-prolyl cis-trans isomerase activity"/>
    <property type="evidence" value="ECO:0007669"/>
    <property type="project" value="UniProtKB-KW"/>
</dbReference>
<dbReference type="SUPFAM" id="SSF50891">
    <property type="entry name" value="Cyclophilin-like"/>
    <property type="match status" value="1"/>
</dbReference>
<feature type="signal peptide" evidence="4">
    <location>
        <begin position="1"/>
        <end position="21"/>
    </location>
</feature>
<dbReference type="InterPro" id="IPR044666">
    <property type="entry name" value="Cyclophilin_A-like"/>
</dbReference>
<protein>
    <recommendedName>
        <fullName evidence="1">peptidylprolyl isomerase</fullName>
        <ecNumber evidence="1">5.2.1.8</ecNumber>
    </recommendedName>
</protein>
<keyword evidence="2" id="KW-0697">Rotamase</keyword>
<evidence type="ECO:0000256" key="3">
    <source>
        <dbReference type="ARBA" id="ARBA00023235"/>
    </source>
</evidence>
<dbReference type="InterPro" id="IPR029000">
    <property type="entry name" value="Cyclophilin-like_dom_sf"/>
</dbReference>
<evidence type="ECO:0000256" key="2">
    <source>
        <dbReference type="ARBA" id="ARBA00023110"/>
    </source>
</evidence>
<dbReference type="InterPro" id="IPR002130">
    <property type="entry name" value="Cyclophilin-type_PPIase_dom"/>
</dbReference>
<keyword evidence="4" id="KW-0732">Signal</keyword>